<gene>
    <name evidence="9" type="primary">nfo</name>
    <name evidence="11" type="ORF">SAMN06265353_0744</name>
</gene>
<evidence type="ECO:0000313" key="11">
    <source>
        <dbReference type="EMBL" id="SNZ13410.1"/>
    </source>
</evidence>
<evidence type="ECO:0000256" key="9">
    <source>
        <dbReference type="HAMAP-Rule" id="MF_00152"/>
    </source>
</evidence>
<organism evidence="11 12">
    <name type="scientific">Hydrogenobacter hydrogenophilus</name>
    <dbReference type="NCBI Taxonomy" id="35835"/>
    <lineage>
        <taxon>Bacteria</taxon>
        <taxon>Pseudomonadati</taxon>
        <taxon>Aquificota</taxon>
        <taxon>Aquificia</taxon>
        <taxon>Aquificales</taxon>
        <taxon>Aquificaceae</taxon>
        <taxon>Hydrogenobacter</taxon>
    </lineage>
</organism>
<dbReference type="GO" id="GO:0006284">
    <property type="term" value="P:base-excision repair"/>
    <property type="evidence" value="ECO:0007669"/>
    <property type="project" value="TreeGrafter"/>
</dbReference>
<comment type="catalytic activity">
    <reaction evidence="9">
        <text>Endonucleolytic cleavage to 5'-phosphooligonucleotide end-products.</text>
        <dbReference type="EC" id="3.1.21.2"/>
    </reaction>
</comment>
<keyword evidence="12" id="KW-1185">Reference proteome</keyword>
<dbReference type="GO" id="GO:0003677">
    <property type="term" value="F:DNA binding"/>
    <property type="evidence" value="ECO:0007669"/>
    <property type="project" value="InterPro"/>
</dbReference>
<evidence type="ECO:0000256" key="4">
    <source>
        <dbReference type="ARBA" id="ARBA00022759"/>
    </source>
</evidence>
<dbReference type="Pfam" id="PF01261">
    <property type="entry name" value="AP_endonuc_2"/>
    <property type="match status" value="1"/>
</dbReference>
<comment type="function">
    <text evidence="9">Endonuclease IV plays a role in DNA repair. It cleaves phosphodiester bonds at apurinic or apyrimidinic (AP) sites, generating a 3'-hydroxyl group and a 5'-terminal sugar phosphate.</text>
</comment>
<protein>
    <recommendedName>
        <fullName evidence="9">Probable endonuclease 4</fullName>
        <ecNumber evidence="9">3.1.21.2</ecNumber>
    </recommendedName>
    <alternativeName>
        <fullName evidence="9">Endodeoxyribonuclease IV</fullName>
    </alternativeName>
    <alternativeName>
        <fullName evidence="9">Endonuclease IV</fullName>
    </alternativeName>
</protein>
<dbReference type="SUPFAM" id="SSF51658">
    <property type="entry name" value="Xylose isomerase-like"/>
    <property type="match status" value="1"/>
</dbReference>
<keyword evidence="2 9" id="KW-0540">Nuclease</keyword>
<dbReference type="InterPro" id="IPR036237">
    <property type="entry name" value="Xyl_isomerase-like_sf"/>
</dbReference>
<dbReference type="GO" id="GO:0008081">
    <property type="term" value="F:phosphoric diester hydrolase activity"/>
    <property type="evidence" value="ECO:0007669"/>
    <property type="project" value="TreeGrafter"/>
</dbReference>
<evidence type="ECO:0000256" key="6">
    <source>
        <dbReference type="ARBA" id="ARBA00022801"/>
    </source>
</evidence>
<feature type="binding site" evidence="9">
    <location>
        <position position="142"/>
    </location>
    <ligand>
        <name>Zn(2+)</name>
        <dbReference type="ChEBI" id="CHEBI:29105"/>
        <label>1</label>
    </ligand>
</feature>
<proteinExistence type="inferred from homology"/>
<dbReference type="GO" id="GO:0003906">
    <property type="term" value="F:DNA-(apurinic or apyrimidinic site) endonuclease activity"/>
    <property type="evidence" value="ECO:0007669"/>
    <property type="project" value="TreeGrafter"/>
</dbReference>
<dbReference type="GO" id="GO:0008270">
    <property type="term" value="F:zinc ion binding"/>
    <property type="evidence" value="ECO:0007669"/>
    <property type="project" value="UniProtKB-UniRule"/>
</dbReference>
<keyword evidence="6 9" id="KW-0378">Hydrolase</keyword>
<dbReference type="GO" id="GO:0008833">
    <property type="term" value="F:deoxyribonuclease IV (phage-T4-induced) activity"/>
    <property type="evidence" value="ECO:0007669"/>
    <property type="project" value="UniProtKB-UniRule"/>
</dbReference>
<name>A0A285NVA9_9AQUI</name>
<sequence>MPRLGVHVSSAGSIINTFERAKQVGAEVFQFFLRSPRAWKAKDISPEEVETFKKLKKSWDYIMVHAPYLLNLASQDDSLRKKSVEVFLEELKLCDLLGVDYYNFHPGTAKGISDEEGIRNIIRSLEEVFSTYTPKHTCVLFENTAGEKGDLGKNFEELKKLIEPFKDLKVGVCIDTCHAFAYGYAINTAEGFNAFKKEAESTVGIESIKAVHCNDSKVPLGGKKDRHEHIGLGYMGTQAFRLFLKDPYFSNLPYYLETPKEDDWDRKNLQTLRSIL</sequence>
<dbReference type="HAMAP" id="MF_00152">
    <property type="entry name" value="Nfo"/>
    <property type="match status" value="1"/>
</dbReference>
<dbReference type="InterPro" id="IPR001719">
    <property type="entry name" value="AP_endonuc_2"/>
</dbReference>
<keyword evidence="5 9" id="KW-0227">DNA damage</keyword>
<feature type="binding site" evidence="9">
    <location>
        <position position="65"/>
    </location>
    <ligand>
        <name>Zn(2+)</name>
        <dbReference type="ChEBI" id="CHEBI:29105"/>
        <label>1</label>
    </ligand>
</feature>
<feature type="binding site" evidence="9">
    <location>
        <position position="175"/>
    </location>
    <ligand>
        <name>Zn(2+)</name>
        <dbReference type="ChEBI" id="CHEBI:29105"/>
        <label>2</label>
    </ligand>
</feature>
<dbReference type="PROSITE" id="PS00730">
    <property type="entry name" value="AP_NUCLEASE_F2_2"/>
    <property type="match status" value="1"/>
</dbReference>
<dbReference type="CDD" id="cd00019">
    <property type="entry name" value="AP2Ec"/>
    <property type="match status" value="1"/>
</dbReference>
<feature type="binding site" evidence="9">
    <location>
        <position position="105"/>
    </location>
    <ligand>
        <name>Zn(2+)</name>
        <dbReference type="ChEBI" id="CHEBI:29105"/>
        <label>1</label>
    </ligand>
</feature>
<keyword evidence="7 9" id="KW-0862">Zinc</keyword>
<feature type="binding site" evidence="9">
    <location>
        <position position="225"/>
    </location>
    <ligand>
        <name>Zn(2+)</name>
        <dbReference type="ChEBI" id="CHEBI:29105"/>
        <label>3</label>
    </ligand>
</feature>
<keyword evidence="3 9" id="KW-0479">Metal-binding</keyword>
<evidence type="ECO:0000259" key="10">
    <source>
        <dbReference type="Pfam" id="PF01261"/>
    </source>
</evidence>
<dbReference type="PROSITE" id="PS00729">
    <property type="entry name" value="AP_NUCLEASE_F2_1"/>
    <property type="match status" value="1"/>
</dbReference>
<dbReference type="InterPro" id="IPR018246">
    <property type="entry name" value="AP_endonuc_F2_Zn_BS"/>
</dbReference>
<dbReference type="PROSITE" id="PS51432">
    <property type="entry name" value="AP_NUCLEASE_F2_4"/>
    <property type="match status" value="1"/>
</dbReference>
<evidence type="ECO:0000256" key="3">
    <source>
        <dbReference type="ARBA" id="ARBA00022723"/>
    </source>
</evidence>
<feature type="domain" description="Xylose isomerase-like TIM barrel" evidence="10">
    <location>
        <begin position="18"/>
        <end position="274"/>
    </location>
</feature>
<dbReference type="PROSITE" id="PS00731">
    <property type="entry name" value="AP_NUCLEASE_F2_3"/>
    <property type="match status" value="1"/>
</dbReference>
<feature type="binding site" evidence="9">
    <location>
        <position position="178"/>
    </location>
    <ligand>
        <name>Zn(2+)</name>
        <dbReference type="ChEBI" id="CHEBI:29105"/>
        <label>3</label>
    </ligand>
</feature>
<evidence type="ECO:0000256" key="1">
    <source>
        <dbReference type="ARBA" id="ARBA00005340"/>
    </source>
</evidence>
<dbReference type="FunFam" id="3.20.20.150:FF:000001">
    <property type="entry name" value="Probable endonuclease 4"/>
    <property type="match status" value="1"/>
</dbReference>
<feature type="binding site" evidence="9">
    <location>
        <position position="227"/>
    </location>
    <ligand>
        <name>Zn(2+)</name>
        <dbReference type="ChEBI" id="CHEBI:29105"/>
        <label>3</label>
    </ligand>
</feature>
<dbReference type="OrthoDB" id="9805666at2"/>
<keyword evidence="4 9" id="KW-0255">Endonuclease</keyword>
<feature type="binding site" evidence="9">
    <location>
        <position position="142"/>
    </location>
    <ligand>
        <name>Zn(2+)</name>
        <dbReference type="ChEBI" id="CHEBI:29105"/>
        <label>2</label>
    </ligand>
</feature>
<dbReference type="AlphaFoldDB" id="A0A285NVA9"/>
<dbReference type="Gene3D" id="3.20.20.150">
    <property type="entry name" value="Divalent-metal-dependent TIM barrel enzymes"/>
    <property type="match status" value="1"/>
</dbReference>
<feature type="binding site" evidence="9">
    <location>
        <position position="212"/>
    </location>
    <ligand>
        <name>Zn(2+)</name>
        <dbReference type="ChEBI" id="CHEBI:29105"/>
        <label>2</label>
    </ligand>
</feature>
<dbReference type="RefSeq" id="WP_096601229.1">
    <property type="nucleotide sequence ID" value="NZ_OBEN01000002.1"/>
</dbReference>
<reference evidence="12" key="1">
    <citation type="submission" date="2017-09" db="EMBL/GenBank/DDBJ databases">
        <authorList>
            <person name="Varghese N."/>
            <person name="Submissions S."/>
        </authorList>
    </citation>
    <scope>NUCLEOTIDE SEQUENCE [LARGE SCALE GENOMIC DNA]</scope>
    <source>
        <strain evidence="12">DSM 2913</strain>
    </source>
</reference>
<dbReference type="NCBIfam" id="TIGR00587">
    <property type="entry name" value="nfo"/>
    <property type="match status" value="1"/>
</dbReference>
<dbReference type="EMBL" id="OBEN01000002">
    <property type="protein sequence ID" value="SNZ13410.1"/>
    <property type="molecule type" value="Genomic_DNA"/>
</dbReference>
<comment type="similarity">
    <text evidence="1 9">Belongs to the AP endonuclease 2 family.</text>
</comment>
<dbReference type="PANTHER" id="PTHR21445">
    <property type="entry name" value="ENDONUCLEASE IV ENDODEOXYRIBONUCLEASE IV"/>
    <property type="match status" value="1"/>
</dbReference>
<evidence type="ECO:0000256" key="8">
    <source>
        <dbReference type="ARBA" id="ARBA00023204"/>
    </source>
</evidence>
<evidence type="ECO:0000256" key="2">
    <source>
        <dbReference type="ARBA" id="ARBA00022722"/>
    </source>
</evidence>
<dbReference type="SMART" id="SM00518">
    <property type="entry name" value="AP2Ec"/>
    <property type="match status" value="1"/>
</dbReference>
<evidence type="ECO:0000256" key="7">
    <source>
        <dbReference type="ARBA" id="ARBA00022833"/>
    </source>
</evidence>
<accession>A0A285NVA9</accession>
<dbReference type="EC" id="3.1.21.2" evidence="9"/>
<dbReference type="InterPro" id="IPR013022">
    <property type="entry name" value="Xyl_isomerase-like_TIM-brl"/>
</dbReference>
<keyword evidence="8 9" id="KW-0234">DNA repair</keyword>
<dbReference type="PANTHER" id="PTHR21445:SF0">
    <property type="entry name" value="APURINIC-APYRIMIDINIC ENDONUCLEASE"/>
    <property type="match status" value="1"/>
</dbReference>
<comment type="cofactor">
    <cofactor evidence="9">
        <name>Zn(2+)</name>
        <dbReference type="ChEBI" id="CHEBI:29105"/>
    </cofactor>
    <text evidence="9">Binds 3 Zn(2+) ions.</text>
</comment>
<dbReference type="Proteomes" id="UP000218627">
    <property type="component" value="Unassembled WGS sequence"/>
</dbReference>
<feature type="binding site" evidence="9">
    <location>
        <position position="257"/>
    </location>
    <ligand>
        <name>Zn(2+)</name>
        <dbReference type="ChEBI" id="CHEBI:29105"/>
        <label>2</label>
    </ligand>
</feature>
<evidence type="ECO:0000313" key="12">
    <source>
        <dbReference type="Proteomes" id="UP000218627"/>
    </source>
</evidence>
<evidence type="ECO:0000256" key="5">
    <source>
        <dbReference type="ARBA" id="ARBA00022763"/>
    </source>
</evidence>